<protein>
    <submittedName>
        <fullName evidence="2">Uncharacterized protein</fullName>
    </submittedName>
</protein>
<feature type="region of interest" description="Disordered" evidence="1">
    <location>
        <begin position="1"/>
        <end position="31"/>
    </location>
</feature>
<dbReference type="EMBL" id="GGEC01065291">
    <property type="protein sequence ID" value="MBX45775.1"/>
    <property type="molecule type" value="Transcribed_RNA"/>
</dbReference>
<accession>A0A2P2NTJ7</accession>
<sequence length="31" mass="3480">MIPAPINSLLPPFSRPPRDPMQNFESGEVEI</sequence>
<reference evidence="2" key="1">
    <citation type="submission" date="2018-02" db="EMBL/GenBank/DDBJ databases">
        <title>Rhizophora mucronata_Transcriptome.</title>
        <authorList>
            <person name="Meera S.P."/>
            <person name="Sreeshan A."/>
            <person name="Augustine A."/>
        </authorList>
    </citation>
    <scope>NUCLEOTIDE SEQUENCE</scope>
    <source>
        <tissue evidence="2">Leaf</tissue>
    </source>
</reference>
<organism evidence="2">
    <name type="scientific">Rhizophora mucronata</name>
    <name type="common">Asiatic mangrove</name>
    <dbReference type="NCBI Taxonomy" id="61149"/>
    <lineage>
        <taxon>Eukaryota</taxon>
        <taxon>Viridiplantae</taxon>
        <taxon>Streptophyta</taxon>
        <taxon>Embryophyta</taxon>
        <taxon>Tracheophyta</taxon>
        <taxon>Spermatophyta</taxon>
        <taxon>Magnoliopsida</taxon>
        <taxon>eudicotyledons</taxon>
        <taxon>Gunneridae</taxon>
        <taxon>Pentapetalae</taxon>
        <taxon>rosids</taxon>
        <taxon>fabids</taxon>
        <taxon>Malpighiales</taxon>
        <taxon>Rhizophoraceae</taxon>
        <taxon>Rhizophora</taxon>
    </lineage>
</organism>
<dbReference type="AlphaFoldDB" id="A0A2P2NTJ7"/>
<name>A0A2P2NTJ7_RHIMU</name>
<evidence type="ECO:0000256" key="1">
    <source>
        <dbReference type="SAM" id="MobiDB-lite"/>
    </source>
</evidence>
<evidence type="ECO:0000313" key="2">
    <source>
        <dbReference type="EMBL" id="MBX45775.1"/>
    </source>
</evidence>
<proteinExistence type="predicted"/>